<dbReference type="SUPFAM" id="SSF52058">
    <property type="entry name" value="L domain-like"/>
    <property type="match status" value="1"/>
</dbReference>
<feature type="domain" description="Disease resistance protein At4g27190-like leucine-rich repeats" evidence="1">
    <location>
        <begin position="864"/>
        <end position="969"/>
    </location>
</feature>
<sequence length="1026" mass="116922">MPPEKIKIHAKNIDAAAGEIFDVLEDTSKGNVIYFKGWKGLGASAVLNLVAQRLKSSTRSSKFDKVIHVDCSVWKNMRSLQKAVAEELELPQSVMAIFDQYDEDDDFNGKDEGSREVIADIRMEIFRKLYNSRFLVVFHNGSSRYIDLYECGVPVISLLGNKVLWTWHGRFRMSLRLEDGEKVKMKSQIDVRLSASFLEWNVEKMRYILHEEALDVAKCTGIVQPDDMSHKIVIECLIRYRALIAIDLNAHAPNYWICDGIIQGQDNASAWDIGNSLQRNMSLDSPVIGSDEAAAFLLHVLNDSHVNRWNFTTHKELRNDNTHVLPPQVTSFFLSADEPPTNTTSILPVAMFQHSQSSKLHVLYLSHCTFSFASPPFVHCVQLRLLHLDHCTNITEDDEHPSHNENMSCFQKLWVLDLRYTHWYWLLSEKMKRLMVELRELHVEGVKHGSISDLCGGRPSLVILRVTAADPVPTKNEDTNNQAQFPNMSSTNSLTTSSFINDVLPLSLESFSFINKAATSAKISSISFRGCSRLKSIHLIGKLWSLEELDLSGTAVKTLDLSKMEAPYLKRLILLGCEKLCAILWPPEEDIMKASPYWLHLHISTIRSPLLCHDNSKEKTTETSSATRSSFILPVAAAQRDIFSSKCIWYFAVRDARLLRSLEPFGKRFYLGNIHMEMNSSPASRVAVDDSEVAKGIGSLRQPYRHLYARDVDFQGHLQAGAGNEGVISWIWLCPPRCTPSAEDWYVQVQDEQEMKGRLLQQEQSSIEGTTTSATLPPSFVYDRAYMLHVHDSLSITCIPFPQGSLWFYLRWGRVERCPNLCSVFATPQVRDGQSTFVYLSTFWASQLPKACYIWNWSAVGQPGRQSFEDLNFLHLDNCPRLIHVLPLSKHMDTLPSLETLEIVCCGALKEVFPLDPKRQEKHKIIRFPKLRRIHLYELSTLHSICGSRMSAPNLETVKIRGCWALSRLPAVSGSTSHRPRMNCEKDWWDNLKWDGLEANHDPSLYETRHSRYYKKAHLPRGTVLR</sequence>
<reference evidence="2 3" key="1">
    <citation type="submission" date="2017-09" db="EMBL/GenBank/DDBJ databases">
        <authorList>
            <consortium name="International Durum Wheat Genome Sequencing Consortium (IDWGSC)"/>
            <person name="Milanesi L."/>
        </authorList>
    </citation>
    <scope>NUCLEOTIDE SEQUENCE [LARGE SCALE GENOMIC DNA]</scope>
    <source>
        <strain evidence="3">cv. Svevo</strain>
    </source>
</reference>
<gene>
    <name evidence="2" type="ORF">TRITD_2Av1G009920</name>
</gene>
<dbReference type="AlphaFoldDB" id="A0A9R1NHK0"/>
<proteinExistence type="predicted"/>
<dbReference type="PANTHER" id="PTHR33463:SF37">
    <property type="entry name" value="NB-ARC DOMAIN-CONTAINING PROTEIN"/>
    <property type="match status" value="1"/>
</dbReference>
<accession>A0A9R1NHK0</accession>
<dbReference type="Pfam" id="PF23247">
    <property type="entry name" value="LRR_RPS2"/>
    <property type="match status" value="1"/>
</dbReference>
<evidence type="ECO:0000259" key="1">
    <source>
        <dbReference type="Pfam" id="PF23247"/>
    </source>
</evidence>
<name>A0A9R1NHK0_TRITD</name>
<dbReference type="Gramene" id="TRITD2Av1G009920.7">
    <property type="protein sequence ID" value="TRITD2Av1G009920.7"/>
    <property type="gene ID" value="TRITD2Av1G009920"/>
</dbReference>
<organism evidence="2 3">
    <name type="scientific">Triticum turgidum subsp. durum</name>
    <name type="common">Durum wheat</name>
    <name type="synonym">Triticum durum</name>
    <dbReference type="NCBI Taxonomy" id="4567"/>
    <lineage>
        <taxon>Eukaryota</taxon>
        <taxon>Viridiplantae</taxon>
        <taxon>Streptophyta</taxon>
        <taxon>Embryophyta</taxon>
        <taxon>Tracheophyta</taxon>
        <taxon>Spermatophyta</taxon>
        <taxon>Magnoliopsida</taxon>
        <taxon>Liliopsida</taxon>
        <taxon>Poales</taxon>
        <taxon>Poaceae</taxon>
        <taxon>BOP clade</taxon>
        <taxon>Pooideae</taxon>
        <taxon>Triticodae</taxon>
        <taxon>Triticeae</taxon>
        <taxon>Triticinae</taxon>
        <taxon>Triticum</taxon>
    </lineage>
</organism>
<dbReference type="EMBL" id="LT934113">
    <property type="protein sequence ID" value="VAH25046.1"/>
    <property type="molecule type" value="Genomic_DNA"/>
</dbReference>
<evidence type="ECO:0000313" key="2">
    <source>
        <dbReference type="EMBL" id="VAH25046.1"/>
    </source>
</evidence>
<dbReference type="Gene3D" id="3.80.10.10">
    <property type="entry name" value="Ribonuclease Inhibitor"/>
    <property type="match status" value="2"/>
</dbReference>
<protein>
    <recommendedName>
        <fullName evidence="1">Disease resistance protein At4g27190-like leucine-rich repeats domain-containing protein</fullName>
    </recommendedName>
</protein>
<dbReference type="PANTHER" id="PTHR33463">
    <property type="entry name" value="NB-ARC DOMAIN-CONTAINING PROTEIN-RELATED"/>
    <property type="match status" value="1"/>
</dbReference>
<dbReference type="Proteomes" id="UP000324705">
    <property type="component" value="Chromosome 2A"/>
</dbReference>
<evidence type="ECO:0000313" key="3">
    <source>
        <dbReference type="Proteomes" id="UP000324705"/>
    </source>
</evidence>
<keyword evidence="3" id="KW-1185">Reference proteome</keyword>
<dbReference type="InterPro" id="IPR057135">
    <property type="entry name" value="At4g27190-like_LRR"/>
</dbReference>
<dbReference type="InterPro" id="IPR032675">
    <property type="entry name" value="LRR_dom_sf"/>
</dbReference>
<dbReference type="InterPro" id="IPR050905">
    <property type="entry name" value="Plant_NBS-LRR"/>
</dbReference>